<gene>
    <name evidence="1" type="ORF">AL00_20425</name>
</gene>
<dbReference type="RefSeq" id="WP_020818466.1">
    <property type="nucleotide sequence ID" value="NZ_JANF02000094.1"/>
</dbReference>
<organism evidence="1 2">
    <name type="scientific">Sphingobium indicum F2</name>
    <dbReference type="NCBI Taxonomy" id="1450518"/>
    <lineage>
        <taxon>Bacteria</taxon>
        <taxon>Pseudomonadati</taxon>
        <taxon>Pseudomonadota</taxon>
        <taxon>Alphaproteobacteria</taxon>
        <taxon>Sphingomonadales</taxon>
        <taxon>Sphingomonadaceae</taxon>
        <taxon>Sphingobium</taxon>
    </lineage>
</organism>
<dbReference type="Proteomes" id="UP000028135">
    <property type="component" value="Unassembled WGS sequence"/>
</dbReference>
<name>A0A8E0WNV0_9SPHN</name>
<sequence>MATQPAPRPAVQHCYGVLLHHRLAWWLVEFPELDAAPVRARKLSGRLTPALADWLRSETGDAGLPAEVTALHPDSRCWSGEFSCVRAAGSVDLYDIDAHPWGSDAGELELRLARTMIDATIRPLPSGFTSVFFDLPSENQPVLAIRLSGYSCATFELMTARYMPTYRPRSPWRDISNDAVSDSGSDILGWREAADWIGPV</sequence>
<evidence type="ECO:0000313" key="1">
    <source>
        <dbReference type="EMBL" id="KER34515.1"/>
    </source>
</evidence>
<dbReference type="EMBL" id="JANF02000094">
    <property type="protein sequence ID" value="KER34515.1"/>
    <property type="molecule type" value="Genomic_DNA"/>
</dbReference>
<proteinExistence type="predicted"/>
<protein>
    <submittedName>
        <fullName evidence="1">Uncharacterized protein</fullName>
    </submittedName>
</protein>
<comment type="caution">
    <text evidence="1">The sequence shown here is derived from an EMBL/GenBank/DDBJ whole genome shotgun (WGS) entry which is preliminary data.</text>
</comment>
<accession>A0A8E0WNV0</accession>
<dbReference type="AlphaFoldDB" id="A0A8E0WNV0"/>
<evidence type="ECO:0000313" key="2">
    <source>
        <dbReference type="Proteomes" id="UP000028135"/>
    </source>
</evidence>
<reference evidence="1 2" key="1">
    <citation type="submission" date="2014-05" db="EMBL/GenBank/DDBJ databases">
        <title>Genome Announcement of Sphingobium lucknowense F2.</title>
        <authorList>
            <person name="Lal R."/>
            <person name="Negi V."/>
            <person name="Lata P."/>
            <person name="Sangwan N."/>
            <person name="Gupta S.K."/>
            <person name="Rao D.L.N."/>
            <person name="Das S."/>
        </authorList>
    </citation>
    <scope>NUCLEOTIDE SEQUENCE [LARGE SCALE GENOMIC DNA]</scope>
    <source>
        <strain evidence="1 2">F2</strain>
    </source>
</reference>